<dbReference type="AlphaFoldDB" id="A0A9P9IKX6"/>
<comment type="caution">
    <text evidence="1">The sequence shown here is derived from an EMBL/GenBank/DDBJ whole genome shotgun (WGS) entry which is preliminary data.</text>
</comment>
<dbReference type="OrthoDB" id="6730379at2759"/>
<proteinExistence type="predicted"/>
<keyword evidence="2" id="KW-1185">Reference proteome</keyword>
<gene>
    <name evidence="1" type="ORF">EDB81DRAFT_813355</name>
</gene>
<protein>
    <submittedName>
        <fullName evidence="1">Uncharacterized protein</fullName>
    </submittedName>
</protein>
<accession>A0A9P9IKX6</accession>
<dbReference type="Proteomes" id="UP000738349">
    <property type="component" value="Unassembled WGS sequence"/>
</dbReference>
<evidence type="ECO:0000313" key="2">
    <source>
        <dbReference type="Proteomes" id="UP000738349"/>
    </source>
</evidence>
<dbReference type="EMBL" id="JAGMUV010000023">
    <property type="protein sequence ID" value="KAH7122975.1"/>
    <property type="molecule type" value="Genomic_DNA"/>
</dbReference>
<evidence type="ECO:0000313" key="1">
    <source>
        <dbReference type="EMBL" id="KAH7122975.1"/>
    </source>
</evidence>
<organism evidence="1 2">
    <name type="scientific">Dactylonectria macrodidyma</name>
    <dbReference type="NCBI Taxonomy" id="307937"/>
    <lineage>
        <taxon>Eukaryota</taxon>
        <taxon>Fungi</taxon>
        <taxon>Dikarya</taxon>
        <taxon>Ascomycota</taxon>
        <taxon>Pezizomycotina</taxon>
        <taxon>Sordariomycetes</taxon>
        <taxon>Hypocreomycetidae</taxon>
        <taxon>Hypocreales</taxon>
        <taxon>Nectriaceae</taxon>
        <taxon>Dactylonectria</taxon>
    </lineage>
</organism>
<sequence>MICYGVGIAFSFILRFYLARENRRRDCDSPVQATQDSTELGGNVAAMLDKTDIEITQLRYV</sequence>
<name>A0A9P9IKX6_9HYPO</name>
<reference evidence="1" key="1">
    <citation type="journal article" date="2021" name="Nat. Commun.">
        <title>Genetic determinants of endophytism in the Arabidopsis root mycobiome.</title>
        <authorList>
            <person name="Mesny F."/>
            <person name="Miyauchi S."/>
            <person name="Thiergart T."/>
            <person name="Pickel B."/>
            <person name="Atanasova L."/>
            <person name="Karlsson M."/>
            <person name="Huettel B."/>
            <person name="Barry K.W."/>
            <person name="Haridas S."/>
            <person name="Chen C."/>
            <person name="Bauer D."/>
            <person name="Andreopoulos W."/>
            <person name="Pangilinan J."/>
            <person name="LaButti K."/>
            <person name="Riley R."/>
            <person name="Lipzen A."/>
            <person name="Clum A."/>
            <person name="Drula E."/>
            <person name="Henrissat B."/>
            <person name="Kohler A."/>
            <person name="Grigoriev I.V."/>
            <person name="Martin F.M."/>
            <person name="Hacquard S."/>
        </authorList>
    </citation>
    <scope>NUCLEOTIDE SEQUENCE</scope>
    <source>
        <strain evidence="1">MPI-CAGE-AT-0147</strain>
    </source>
</reference>